<dbReference type="PATRIC" id="fig|541229.3.peg.5764"/>
<evidence type="ECO:0000313" key="2">
    <source>
        <dbReference type="EMBL" id="ADU03192.1"/>
    </source>
</evidence>
<dbReference type="EMBL" id="HM037272">
    <property type="protein sequence ID" value="ADU03192.1"/>
    <property type="molecule type" value="Genomic_DNA"/>
</dbReference>
<geneLocation type="plasmid" evidence="2">
    <name>pBMB0558</name>
</geneLocation>
<gene>
    <name evidence="2" type="ORF">pBMB0558_00650</name>
</gene>
<dbReference type="AlphaFoldDB" id="E7CGQ3"/>
<dbReference type="KEGG" id="btc:CT43_P127062"/>
<evidence type="ECO:0000256" key="1">
    <source>
        <dbReference type="SAM" id="Phobius"/>
    </source>
</evidence>
<keyword evidence="1" id="KW-0472">Membrane</keyword>
<feature type="transmembrane region" description="Helical" evidence="1">
    <location>
        <begin position="6"/>
        <end position="22"/>
    </location>
</feature>
<name>E7CGQ3_BACTU</name>
<organism evidence="2">
    <name type="scientific">Bacillus thuringiensis serovar chinensis CT-43</name>
    <dbReference type="NCBI Taxonomy" id="541229"/>
    <lineage>
        <taxon>Bacteria</taxon>
        <taxon>Bacillati</taxon>
        <taxon>Bacillota</taxon>
        <taxon>Bacilli</taxon>
        <taxon>Bacillales</taxon>
        <taxon>Bacillaceae</taxon>
        <taxon>Bacillus</taxon>
        <taxon>Bacillus cereus group</taxon>
    </lineage>
</organism>
<dbReference type="InterPro" id="IPR043993">
    <property type="entry name" value="T4SS_pilin"/>
</dbReference>
<sequence length="59" mass="6452">MQSTFIWAFIIGGLVCGLMIWQGDEQNAPKFKKGLLFCGAGVVVFLLAKPFVDYIKAGL</sequence>
<keyword evidence="1" id="KW-0812">Transmembrane</keyword>
<dbReference type="Pfam" id="PF18895">
    <property type="entry name" value="T4SS_pilin"/>
    <property type="match status" value="1"/>
</dbReference>
<protein>
    <submittedName>
        <fullName evidence="2">Uncharacterized protein</fullName>
    </submittedName>
</protein>
<accession>E7CGQ3</accession>
<keyword evidence="1" id="KW-1133">Transmembrane helix</keyword>
<reference evidence="2" key="1">
    <citation type="journal article" date="2010" name="J. Biol. Chem.">
        <title>Genome-wide Screening Reveals the Genetic Determinants of an Antibiotic Insecticide in Bacillus thuringiensis.</title>
        <authorList>
            <person name="Liu X.Y."/>
            <person name="Ruan L.F."/>
            <person name="Hu Z.F."/>
            <person name="Peng D.H."/>
            <person name="Cao S.Y."/>
            <person name="Yu Z.N."/>
            <person name="Liu Y."/>
            <person name="Zheng J.S."/>
            <person name="Sun M."/>
        </authorList>
    </citation>
    <scope>NUCLEOTIDE SEQUENCE</scope>
    <source>
        <strain evidence="2">CT-43</strain>
        <plasmid evidence="2">pBMB0558</plasmid>
    </source>
</reference>
<keyword evidence="2" id="KW-0614">Plasmid</keyword>
<feature type="transmembrane region" description="Helical" evidence="1">
    <location>
        <begin position="34"/>
        <end position="52"/>
    </location>
</feature>
<proteinExistence type="predicted"/>